<evidence type="ECO:0000313" key="1">
    <source>
        <dbReference type="EMBL" id="GIN20247.1"/>
    </source>
</evidence>
<proteinExistence type="predicted"/>
<reference evidence="1 2" key="1">
    <citation type="submission" date="2021-03" db="EMBL/GenBank/DDBJ databases">
        <title>Antimicrobial resistance genes in bacteria isolated from Japanese honey, and their potential for conferring macrolide and lincosamide resistance in the American foulbrood pathogen Paenibacillus larvae.</title>
        <authorList>
            <person name="Okamoto M."/>
            <person name="Kumagai M."/>
            <person name="Kanamori H."/>
            <person name="Takamatsu D."/>
        </authorList>
    </citation>
    <scope>NUCLEOTIDE SEQUENCE [LARGE SCALE GENOMIC DNA]</scope>
    <source>
        <strain evidence="1 2">J1TS3</strain>
    </source>
</reference>
<accession>A0ABQ4K3C1</accession>
<dbReference type="Proteomes" id="UP000680279">
    <property type="component" value="Unassembled WGS sequence"/>
</dbReference>
<organism evidence="1 2">
    <name type="scientific">Siminovitchia fordii</name>
    <dbReference type="NCBI Taxonomy" id="254759"/>
    <lineage>
        <taxon>Bacteria</taxon>
        <taxon>Bacillati</taxon>
        <taxon>Bacillota</taxon>
        <taxon>Bacilli</taxon>
        <taxon>Bacillales</taxon>
        <taxon>Bacillaceae</taxon>
        <taxon>Siminovitchia</taxon>
    </lineage>
</organism>
<evidence type="ECO:0000313" key="2">
    <source>
        <dbReference type="Proteomes" id="UP000680279"/>
    </source>
</evidence>
<protein>
    <submittedName>
        <fullName evidence="1">Uncharacterized protein</fullName>
    </submittedName>
</protein>
<gene>
    <name evidence="1" type="ORF">J1TS3_13810</name>
</gene>
<dbReference type="EMBL" id="BOQT01000003">
    <property type="protein sequence ID" value="GIN20247.1"/>
    <property type="molecule type" value="Genomic_DNA"/>
</dbReference>
<name>A0ABQ4K3C1_9BACI</name>
<sequence>MKVDCDALTTQSTGFTFERILIYFGNKLLGIKAEDKKINGKEKNCMTVIIVECFLVRTAIPIEIDPIRHENNAGVARKRIGETIPIGSLNPIK</sequence>
<keyword evidence="2" id="KW-1185">Reference proteome</keyword>
<comment type="caution">
    <text evidence="1">The sequence shown here is derived from an EMBL/GenBank/DDBJ whole genome shotgun (WGS) entry which is preliminary data.</text>
</comment>